<dbReference type="PANTHER" id="PTHR37426">
    <property type="entry name" value="RIBOSOMAL RNA LARGE SUBUNIT METHYLTRANSFERASE J"/>
    <property type="match status" value="1"/>
</dbReference>
<comment type="function">
    <text evidence="1">Specifically methylates the adenine in position 2030 of 23S rRNA.</text>
</comment>
<name>A0A0G3G415_9GAMM</name>
<dbReference type="EMBL" id="CP011367">
    <property type="protein sequence ID" value="AKJ95985.1"/>
    <property type="molecule type" value="Genomic_DNA"/>
</dbReference>
<feature type="binding site" evidence="1">
    <location>
        <position position="166"/>
    </location>
    <ligand>
        <name>S-adenosyl-L-methionine</name>
        <dbReference type="ChEBI" id="CHEBI:59789"/>
    </ligand>
</feature>
<keyword evidence="1" id="KW-0698">rRNA processing</keyword>
<gene>
    <name evidence="1" type="primary">rlmJ</name>
    <name evidence="2" type="ORF">TVD_11740</name>
</gene>
<feature type="active site" description="Proton acceptor" evidence="1">
    <location>
        <position position="166"/>
    </location>
</feature>
<dbReference type="KEGG" id="tvr:TVD_11740"/>
<dbReference type="GO" id="GO:0003723">
    <property type="term" value="F:RNA binding"/>
    <property type="evidence" value="ECO:0007669"/>
    <property type="project" value="UniProtKB-UniRule"/>
</dbReference>
<proteinExistence type="inferred from homology"/>
<dbReference type="PANTHER" id="PTHR37426:SF1">
    <property type="entry name" value="RIBOSOMAL RNA LARGE SUBUNIT METHYLTRANSFERASE J"/>
    <property type="match status" value="1"/>
</dbReference>
<dbReference type="InterPro" id="IPR029063">
    <property type="entry name" value="SAM-dependent_MTases_sf"/>
</dbReference>
<feature type="binding site" evidence="1">
    <location>
        <position position="102"/>
    </location>
    <ligand>
        <name>S-adenosyl-L-methionine</name>
        <dbReference type="ChEBI" id="CHEBI:59789"/>
    </ligand>
</feature>
<dbReference type="InterPro" id="IPR007473">
    <property type="entry name" value="RlmJ"/>
</dbReference>
<dbReference type="EC" id="2.1.1.266" evidence="1"/>
<evidence type="ECO:0000313" key="2">
    <source>
        <dbReference type="EMBL" id="AKJ95985.1"/>
    </source>
</evidence>
<comment type="similarity">
    <text evidence="1">Belongs to the RlmJ family.</text>
</comment>
<dbReference type="SUPFAM" id="SSF53335">
    <property type="entry name" value="S-adenosyl-L-methionine-dependent methyltransferases"/>
    <property type="match status" value="1"/>
</dbReference>
<comment type="catalytic activity">
    <reaction evidence="1">
        <text>adenosine(2030) in 23S rRNA + S-adenosyl-L-methionine = N(6)-methyladenosine(2030) in 23S rRNA + S-adenosyl-L-homocysteine + H(+)</text>
        <dbReference type="Rhea" id="RHEA:43736"/>
        <dbReference type="Rhea" id="RHEA-COMP:10668"/>
        <dbReference type="Rhea" id="RHEA-COMP:10669"/>
        <dbReference type="ChEBI" id="CHEBI:15378"/>
        <dbReference type="ChEBI" id="CHEBI:57856"/>
        <dbReference type="ChEBI" id="CHEBI:59789"/>
        <dbReference type="ChEBI" id="CHEBI:74411"/>
        <dbReference type="ChEBI" id="CHEBI:74449"/>
        <dbReference type="EC" id="2.1.1.266"/>
    </reaction>
</comment>
<comment type="subunit">
    <text evidence="1">Monomer.</text>
</comment>
<evidence type="ECO:0000313" key="3">
    <source>
        <dbReference type="Proteomes" id="UP000064201"/>
    </source>
</evidence>
<keyword evidence="1" id="KW-0694">RNA-binding</keyword>
<dbReference type="STRING" id="106634.TVD_11740"/>
<sequence>MLSYQHDYHAGNFADVHKHLVLWQVLEALRGREKPFVAVDLHAGAGGYDLTSARARKTDEATSGIARLWSADPVWPSAGRTFLQTLRGMQPKPPRLTEYPGSPLLIQARLRERDRLIACELHPEAYDRLQTRLAGDSRCHVHKRDAREAARALFPPEPRRGLVLLDPSYERKSEYREVAEMVATIRRRWNTGIILVWYPILAGRPDHPMREQLRAELDDPWLVSELRIAADPERHLGLAGSGMLVLRPPWQLEEQLPALLAPVWALLDPEGAGGLYQAAVLENGAGDPTLRRVENNQGTRTP</sequence>
<dbReference type="Proteomes" id="UP000064201">
    <property type="component" value="Chromosome"/>
</dbReference>
<dbReference type="RefSeq" id="WP_047251671.1">
    <property type="nucleotide sequence ID" value="NZ_CP011367.1"/>
</dbReference>
<feature type="binding site" evidence="1">
    <location>
        <position position="42"/>
    </location>
    <ligand>
        <name>S-adenosyl-L-methionine</name>
        <dbReference type="ChEBI" id="CHEBI:59789"/>
    </ligand>
</feature>
<dbReference type="OrthoDB" id="9791274at2"/>
<keyword evidence="1" id="KW-0489">Methyltransferase</keyword>
<keyword evidence="1" id="KW-0949">S-adenosyl-L-methionine</keyword>
<keyword evidence="1" id="KW-0808">Transferase</keyword>
<feature type="binding site" evidence="1">
    <location>
        <position position="120"/>
    </location>
    <ligand>
        <name>S-adenosyl-L-methionine</name>
        <dbReference type="ChEBI" id="CHEBI:59789"/>
    </ligand>
</feature>
<feature type="site" description="Interaction with substrate rRNA" evidence="1">
    <location>
        <position position="4"/>
    </location>
</feature>
<dbReference type="GO" id="GO:0036307">
    <property type="term" value="F:23S rRNA (adenine(2030)-N(6))-methyltransferase activity"/>
    <property type="evidence" value="ECO:0007669"/>
    <property type="project" value="UniProtKB-UniRule"/>
</dbReference>
<evidence type="ECO:0000256" key="1">
    <source>
        <dbReference type="HAMAP-Rule" id="MF_00934"/>
    </source>
</evidence>
<accession>A0A0G3G415</accession>
<dbReference type="GO" id="GO:0005829">
    <property type="term" value="C:cytosol"/>
    <property type="evidence" value="ECO:0007669"/>
    <property type="project" value="TreeGrafter"/>
</dbReference>
<feature type="binding site" evidence="1">
    <location>
        <position position="19"/>
    </location>
    <ligand>
        <name>S-adenosyl-L-methionine</name>
        <dbReference type="ChEBI" id="CHEBI:59789"/>
    </ligand>
</feature>
<dbReference type="Pfam" id="PF04378">
    <property type="entry name" value="RsmJ"/>
    <property type="match status" value="1"/>
</dbReference>
<feature type="binding site" evidence="1">
    <location>
        <begin position="145"/>
        <end position="146"/>
    </location>
    <ligand>
        <name>S-adenosyl-L-methionine</name>
        <dbReference type="ChEBI" id="CHEBI:59789"/>
    </ligand>
</feature>
<reference evidence="2 3" key="1">
    <citation type="submission" date="2015-04" db="EMBL/GenBank/DDBJ databases">
        <title>Complete Sequence for the Genome of the Thioalkalivibrio versutus D301.</title>
        <authorList>
            <person name="Mu T."/>
            <person name="Zhou J."/>
            <person name="Xu X."/>
        </authorList>
    </citation>
    <scope>NUCLEOTIDE SEQUENCE [LARGE SCALE GENOMIC DNA]</scope>
    <source>
        <strain evidence="2 3">D301</strain>
    </source>
</reference>
<dbReference type="HAMAP" id="MF_00934">
    <property type="entry name" value="23SrRNA_methyltr_J"/>
    <property type="match status" value="1"/>
</dbReference>
<dbReference type="AlphaFoldDB" id="A0A0G3G415"/>
<keyword evidence="3" id="KW-1185">Reference proteome</keyword>
<organism evidence="2 3">
    <name type="scientific">Thioalkalivibrio versutus</name>
    <dbReference type="NCBI Taxonomy" id="106634"/>
    <lineage>
        <taxon>Bacteria</taxon>
        <taxon>Pseudomonadati</taxon>
        <taxon>Pseudomonadota</taxon>
        <taxon>Gammaproteobacteria</taxon>
        <taxon>Chromatiales</taxon>
        <taxon>Ectothiorhodospiraceae</taxon>
        <taxon>Thioalkalivibrio</taxon>
    </lineage>
</organism>
<protein>
    <recommendedName>
        <fullName evidence="1">Ribosomal RNA large subunit methyltransferase J</fullName>
        <ecNumber evidence="1">2.1.1.266</ecNumber>
    </recommendedName>
    <alternativeName>
        <fullName evidence="1">23S rRNA (adenine(2030)-N6)-methyltransferase</fullName>
    </alternativeName>
    <alternativeName>
        <fullName evidence="1">23S rRNA m6A2030 methyltransferase</fullName>
    </alternativeName>
</protein>
<dbReference type="Gene3D" id="3.40.50.150">
    <property type="entry name" value="Vaccinia Virus protein VP39"/>
    <property type="match status" value="1"/>
</dbReference>
<dbReference type="GO" id="GO:0070475">
    <property type="term" value="P:rRNA base methylation"/>
    <property type="evidence" value="ECO:0007669"/>
    <property type="project" value="UniProtKB-UniRule"/>
</dbReference>
<dbReference type="PATRIC" id="fig|106634.4.peg.2398"/>